<dbReference type="Pfam" id="PF00106">
    <property type="entry name" value="adh_short"/>
    <property type="match status" value="1"/>
</dbReference>
<comment type="similarity">
    <text evidence="1 3">Belongs to the short-chain dehydrogenases/reductases (SDR) family.</text>
</comment>
<dbReference type="Proteomes" id="UP000199469">
    <property type="component" value="Unassembled WGS sequence"/>
</dbReference>
<dbReference type="CDD" id="cd05374">
    <property type="entry name" value="17beta-HSD-like_SDR_c"/>
    <property type="match status" value="1"/>
</dbReference>
<dbReference type="GO" id="GO:0016491">
    <property type="term" value="F:oxidoreductase activity"/>
    <property type="evidence" value="ECO:0007669"/>
    <property type="project" value="UniProtKB-KW"/>
</dbReference>
<dbReference type="InterPro" id="IPR036291">
    <property type="entry name" value="NAD(P)-bd_dom_sf"/>
</dbReference>
<dbReference type="RefSeq" id="WP_089791548.1">
    <property type="nucleotide sequence ID" value="NZ_FOIU01000001.1"/>
</dbReference>
<protein>
    <submittedName>
        <fullName evidence="4">Short-chain dehydrogenase</fullName>
    </submittedName>
</protein>
<dbReference type="Gene3D" id="3.40.50.720">
    <property type="entry name" value="NAD(P)-binding Rossmann-like Domain"/>
    <property type="match status" value="1"/>
</dbReference>
<dbReference type="PRINTS" id="PR00080">
    <property type="entry name" value="SDRFAMILY"/>
</dbReference>
<proteinExistence type="inferred from homology"/>
<dbReference type="STRING" id="356305.SAMN05421841_1697"/>
<dbReference type="InterPro" id="IPR051911">
    <property type="entry name" value="SDR_oxidoreductase"/>
</dbReference>
<evidence type="ECO:0000313" key="4">
    <source>
        <dbReference type="EMBL" id="SEW22563.1"/>
    </source>
</evidence>
<gene>
    <name evidence="4" type="ORF">SAMN05421841_1697</name>
</gene>
<evidence type="ECO:0000256" key="1">
    <source>
        <dbReference type="ARBA" id="ARBA00006484"/>
    </source>
</evidence>
<evidence type="ECO:0000313" key="5">
    <source>
        <dbReference type="Proteomes" id="UP000199469"/>
    </source>
</evidence>
<reference evidence="5" key="1">
    <citation type="submission" date="2016-10" db="EMBL/GenBank/DDBJ databases">
        <authorList>
            <person name="Varghese N."/>
            <person name="Submissions S."/>
        </authorList>
    </citation>
    <scope>NUCLEOTIDE SEQUENCE [LARGE SCALE GENOMIC DNA]</scope>
    <source>
        <strain evidence="5">DSM 17724</strain>
    </source>
</reference>
<dbReference type="PROSITE" id="PS00061">
    <property type="entry name" value="ADH_SHORT"/>
    <property type="match status" value="1"/>
</dbReference>
<keyword evidence="2" id="KW-0560">Oxidoreductase</keyword>
<dbReference type="SUPFAM" id="SSF51735">
    <property type="entry name" value="NAD(P)-binding Rossmann-fold domains"/>
    <property type="match status" value="1"/>
</dbReference>
<dbReference type="PANTHER" id="PTHR43976:SF16">
    <property type="entry name" value="SHORT-CHAIN DEHYDROGENASE_REDUCTASE FAMILY PROTEIN"/>
    <property type="match status" value="1"/>
</dbReference>
<keyword evidence="5" id="KW-1185">Reference proteome</keyword>
<dbReference type="OrthoDB" id="1235794at2"/>
<accession>A0A1I0Q6L0</accession>
<name>A0A1I0Q6L0_9FLAO</name>
<evidence type="ECO:0000256" key="3">
    <source>
        <dbReference type="RuleBase" id="RU000363"/>
    </source>
</evidence>
<dbReference type="PRINTS" id="PR00081">
    <property type="entry name" value="GDHRDH"/>
</dbReference>
<dbReference type="InterPro" id="IPR020904">
    <property type="entry name" value="Sc_DH/Rdtase_CS"/>
</dbReference>
<organism evidence="4 5">
    <name type="scientific">Chryseobacterium wanjuense</name>
    <dbReference type="NCBI Taxonomy" id="356305"/>
    <lineage>
        <taxon>Bacteria</taxon>
        <taxon>Pseudomonadati</taxon>
        <taxon>Bacteroidota</taxon>
        <taxon>Flavobacteriia</taxon>
        <taxon>Flavobacteriales</taxon>
        <taxon>Weeksellaceae</taxon>
        <taxon>Chryseobacterium group</taxon>
        <taxon>Chryseobacterium</taxon>
    </lineage>
</organism>
<dbReference type="AlphaFoldDB" id="A0A1I0Q6L0"/>
<dbReference type="InterPro" id="IPR002347">
    <property type="entry name" value="SDR_fam"/>
</dbReference>
<dbReference type="EMBL" id="FOIU01000001">
    <property type="protein sequence ID" value="SEW22563.1"/>
    <property type="molecule type" value="Genomic_DNA"/>
</dbReference>
<evidence type="ECO:0000256" key="2">
    <source>
        <dbReference type="ARBA" id="ARBA00023002"/>
    </source>
</evidence>
<dbReference type="PANTHER" id="PTHR43976">
    <property type="entry name" value="SHORT CHAIN DEHYDROGENASE"/>
    <property type="match status" value="1"/>
</dbReference>
<sequence>MQKTIFITGASAGLGKATAKLFQSKGWNVIATMRKPENETELNKLENVTVLKLDVTDLTQIEETIKKAITNHSIDVVVNNAGYGLIGALEALTDEQINRQLNTNLLGVIRVTKAFTPYFRERKNGMFINITSMFGLIGYPTCSVYAATKFAIDGFSESLAYDLAHFGVKVKTVAPGGIQTDFTGRSMDGGQHEAYNQLVEKVSEGYSEERVSNFSTPESIAAVIFDAATDNKDQLRYIAGQDAVSLYTEREEIGAEAQYQKIQKMFAY</sequence>